<sequence length="224" mass="23363">MAYIDSRSRNDRIKSVAGVVAVHGALGYALLVGLQASGVIEEVPTLIGETITEVPVAPPPEPDPAPSADDPAPSTNPATAPTPTIDLPDTRPDIAVIDIELPPIALDNEIVPLPTPAPSPGLGAGQEPVAASPRNDPAGWVTQGDYRASWINRELTGIARFRLDIGADGRVRSCTITGSSGHAELDRATCDLVTRRARFEPARGVDGSRAPGSYSSAVSWQIPN</sequence>
<proteinExistence type="predicted"/>
<evidence type="ECO:0000256" key="1">
    <source>
        <dbReference type="ARBA" id="ARBA00004167"/>
    </source>
</evidence>
<dbReference type="Proteomes" id="UP001335183">
    <property type="component" value="Chromosome"/>
</dbReference>
<keyword evidence="8" id="KW-1185">Reference proteome</keyword>
<keyword evidence="4" id="KW-0472">Membrane</keyword>
<feature type="region of interest" description="Disordered" evidence="5">
    <location>
        <begin position="115"/>
        <end position="138"/>
    </location>
</feature>
<feature type="region of interest" description="Disordered" evidence="5">
    <location>
        <begin position="202"/>
        <end position="224"/>
    </location>
</feature>
<dbReference type="InterPro" id="IPR037682">
    <property type="entry name" value="TonB_C"/>
</dbReference>
<organism evidence="7 8">
    <name type="scientific">Pelagerythrobacter marensis</name>
    <dbReference type="NCBI Taxonomy" id="543877"/>
    <lineage>
        <taxon>Bacteria</taxon>
        <taxon>Pseudomonadati</taxon>
        <taxon>Pseudomonadota</taxon>
        <taxon>Alphaproteobacteria</taxon>
        <taxon>Sphingomonadales</taxon>
        <taxon>Erythrobacteraceae</taxon>
        <taxon>Pelagerythrobacter</taxon>
    </lineage>
</organism>
<evidence type="ECO:0000259" key="6">
    <source>
        <dbReference type="Pfam" id="PF03544"/>
    </source>
</evidence>
<name>A0ABZ2D2P6_9SPHN</name>
<feature type="region of interest" description="Disordered" evidence="5">
    <location>
        <begin position="53"/>
        <end position="90"/>
    </location>
</feature>
<dbReference type="RefSeq" id="WP_338446213.1">
    <property type="nucleotide sequence ID" value="NZ_CP144918.1"/>
</dbReference>
<feature type="compositionally biased region" description="Low complexity" evidence="5">
    <location>
        <begin position="66"/>
        <end position="86"/>
    </location>
</feature>
<evidence type="ECO:0000313" key="7">
    <source>
        <dbReference type="EMBL" id="WWA47323.1"/>
    </source>
</evidence>
<protein>
    <submittedName>
        <fullName evidence="7">TonB family protein</fullName>
    </submittedName>
</protein>
<dbReference type="EMBL" id="CP144918">
    <property type="protein sequence ID" value="WWA47323.1"/>
    <property type="molecule type" value="Genomic_DNA"/>
</dbReference>
<feature type="compositionally biased region" description="Pro residues" evidence="5">
    <location>
        <begin position="56"/>
        <end position="65"/>
    </location>
</feature>
<gene>
    <name evidence="7" type="ORF">V5F89_13860</name>
</gene>
<dbReference type="NCBIfam" id="TIGR01352">
    <property type="entry name" value="tonB_Cterm"/>
    <property type="match status" value="1"/>
</dbReference>
<evidence type="ECO:0000256" key="2">
    <source>
        <dbReference type="ARBA" id="ARBA00022692"/>
    </source>
</evidence>
<accession>A0ABZ2D2P6</accession>
<comment type="subcellular location">
    <subcellularLocation>
        <location evidence="1">Membrane</location>
        <topology evidence="1">Single-pass membrane protein</topology>
    </subcellularLocation>
</comment>
<dbReference type="InterPro" id="IPR006260">
    <property type="entry name" value="TonB/TolA_C"/>
</dbReference>
<evidence type="ECO:0000256" key="5">
    <source>
        <dbReference type="SAM" id="MobiDB-lite"/>
    </source>
</evidence>
<feature type="compositionally biased region" description="Polar residues" evidence="5">
    <location>
        <begin position="213"/>
        <end position="224"/>
    </location>
</feature>
<evidence type="ECO:0000256" key="4">
    <source>
        <dbReference type="ARBA" id="ARBA00023136"/>
    </source>
</evidence>
<dbReference type="Gene3D" id="3.30.1150.10">
    <property type="match status" value="1"/>
</dbReference>
<feature type="domain" description="TonB C-terminal" evidence="6">
    <location>
        <begin position="152"/>
        <end position="203"/>
    </location>
</feature>
<keyword evidence="2" id="KW-0812">Transmembrane</keyword>
<dbReference type="Pfam" id="PF03544">
    <property type="entry name" value="TonB_C"/>
    <property type="match status" value="1"/>
</dbReference>
<dbReference type="SUPFAM" id="SSF74653">
    <property type="entry name" value="TolA/TonB C-terminal domain"/>
    <property type="match status" value="1"/>
</dbReference>
<reference evidence="7 8" key="1">
    <citation type="submission" date="2024-02" db="EMBL/GenBank/DDBJ databases">
        <title>The whole genome sequence of five bacterial samples isolated from Abu Dhabi Sabkha-shore region.</title>
        <authorList>
            <person name="Sudalaimuthuasari N."/>
            <person name="Sarfraz B."/>
            <person name="Tuyisabe J.D."/>
            <person name="Mugisha Ntwali L.D.M."/>
            <person name="Ali A.I.A.A."/>
            <person name="Almansoori S.Z.A."/>
            <person name="Alajami H.S.A."/>
            <person name="Almeqbaali A.A.S."/>
            <person name="Kundu B."/>
            <person name="Saeed E.E."/>
            <person name="Sukumarinath V."/>
            <person name="Mishra A.K."/>
            <person name="Hazzouri K.M."/>
            <person name="Almaskari R."/>
            <person name="Sharma A.K."/>
            <person name="Amiri K.M.A."/>
        </authorList>
    </citation>
    <scope>NUCLEOTIDE SEQUENCE [LARGE SCALE GENOMIC DNA]</scope>
    <source>
        <strain evidence="8">kcgeb_sd</strain>
    </source>
</reference>
<keyword evidence="3" id="KW-1133">Transmembrane helix</keyword>
<evidence type="ECO:0000313" key="8">
    <source>
        <dbReference type="Proteomes" id="UP001335183"/>
    </source>
</evidence>
<evidence type="ECO:0000256" key="3">
    <source>
        <dbReference type="ARBA" id="ARBA00022989"/>
    </source>
</evidence>